<evidence type="ECO:0000259" key="6">
    <source>
        <dbReference type="PROSITE" id="PS50110"/>
    </source>
</evidence>
<dbReference type="Gene3D" id="1.10.10.10">
    <property type="entry name" value="Winged helix-like DNA-binding domain superfamily/Winged helix DNA-binding domain"/>
    <property type="match status" value="1"/>
</dbReference>
<organism evidence="7 8">
    <name type="scientific">Proteus penneri</name>
    <dbReference type="NCBI Taxonomy" id="102862"/>
    <lineage>
        <taxon>Bacteria</taxon>
        <taxon>Pseudomonadati</taxon>
        <taxon>Pseudomonadota</taxon>
        <taxon>Gammaproteobacteria</taxon>
        <taxon>Enterobacterales</taxon>
        <taxon>Morganellaceae</taxon>
        <taxon>Proteus</taxon>
    </lineage>
</organism>
<dbReference type="GO" id="GO:0003677">
    <property type="term" value="F:DNA binding"/>
    <property type="evidence" value="ECO:0007669"/>
    <property type="project" value="UniProtKB-KW"/>
</dbReference>
<evidence type="ECO:0000313" key="8">
    <source>
        <dbReference type="Proteomes" id="UP000183920"/>
    </source>
</evidence>
<dbReference type="GO" id="GO:0006355">
    <property type="term" value="P:regulation of DNA-templated transcription"/>
    <property type="evidence" value="ECO:0007669"/>
    <property type="project" value="InterPro"/>
</dbReference>
<protein>
    <submittedName>
        <fullName evidence="7">Tetrathionate response regulatory protein TtrR</fullName>
    </submittedName>
</protein>
<evidence type="ECO:0000256" key="1">
    <source>
        <dbReference type="ARBA" id="ARBA00023015"/>
    </source>
</evidence>
<dbReference type="SUPFAM" id="SSF52172">
    <property type="entry name" value="CheY-like"/>
    <property type="match status" value="1"/>
</dbReference>
<name>A0A0G4Q3T2_9GAMM</name>
<evidence type="ECO:0000256" key="4">
    <source>
        <dbReference type="PROSITE-ProRule" id="PRU00169"/>
    </source>
</evidence>
<dbReference type="PANTHER" id="PTHR44688">
    <property type="entry name" value="DNA-BINDING TRANSCRIPTIONAL ACTIVATOR DEVR_DOSR"/>
    <property type="match status" value="1"/>
</dbReference>
<gene>
    <name evidence="7" type="primary">ttrR</name>
    <name evidence="7" type="ORF">BN1804_00911</name>
</gene>
<dbReference type="InterPro" id="IPR001789">
    <property type="entry name" value="Sig_transdc_resp-reg_receiver"/>
</dbReference>
<dbReference type="InterPro" id="IPR000792">
    <property type="entry name" value="Tscrpt_reg_LuxR_C"/>
</dbReference>
<feature type="domain" description="HTH luxR-type" evidence="5">
    <location>
        <begin position="129"/>
        <end position="194"/>
    </location>
</feature>
<dbReference type="AlphaFoldDB" id="A0A0G4Q3T2"/>
<dbReference type="Gene3D" id="3.40.50.2300">
    <property type="match status" value="1"/>
</dbReference>
<reference evidence="8" key="1">
    <citation type="submission" date="2015-06" db="EMBL/GenBank/DDBJ databases">
        <authorList>
            <person name="Urmite Genomes"/>
        </authorList>
    </citation>
    <scope>NUCLEOTIDE SEQUENCE [LARGE SCALE GENOMIC DNA]</scope>
    <source>
        <strain evidence="8">CSUR P1867</strain>
    </source>
</reference>
<proteinExistence type="predicted"/>
<dbReference type="InterPro" id="IPR011006">
    <property type="entry name" value="CheY-like_superfamily"/>
</dbReference>
<dbReference type="SMART" id="SM00448">
    <property type="entry name" value="REC"/>
    <property type="match status" value="1"/>
</dbReference>
<dbReference type="SMART" id="SM00421">
    <property type="entry name" value="HTH_LUXR"/>
    <property type="match status" value="1"/>
</dbReference>
<dbReference type="PROSITE" id="PS50043">
    <property type="entry name" value="HTH_LUXR_2"/>
    <property type="match status" value="1"/>
</dbReference>
<sequence length="200" mass="22464">MPTIHLVDDDLAVTDACQFLLESLGYSAHVWNDSEFFINNVNLYQQGVVLLDMRMPKPDGRQVHQHLIDKHSTLSVIFLTGHGDIPMAVEEIKKGAIDFLQKPVDSHALLSALDAAFIETNTRFTVHDIRRRYASLTPREKDIAYYVIQGLMNREIAEVACVSIRTVEVHRAKVMDKMAAKNIAELVTALQGIEIVSPNL</sequence>
<dbReference type="InterPro" id="IPR036388">
    <property type="entry name" value="WH-like_DNA-bd_sf"/>
</dbReference>
<dbReference type="Pfam" id="PF00072">
    <property type="entry name" value="Response_reg"/>
    <property type="match status" value="1"/>
</dbReference>
<dbReference type="PRINTS" id="PR00038">
    <property type="entry name" value="HTHLUXR"/>
</dbReference>
<dbReference type="RefSeq" id="WP_072063137.1">
    <property type="nucleotide sequence ID" value="NZ_CVRY01000002.1"/>
</dbReference>
<feature type="modified residue" description="4-aspartylphosphate" evidence="4">
    <location>
        <position position="52"/>
    </location>
</feature>
<feature type="domain" description="Response regulatory" evidence="6">
    <location>
        <begin position="3"/>
        <end position="117"/>
    </location>
</feature>
<evidence type="ECO:0000256" key="2">
    <source>
        <dbReference type="ARBA" id="ARBA00023125"/>
    </source>
</evidence>
<evidence type="ECO:0000256" key="3">
    <source>
        <dbReference type="ARBA" id="ARBA00023163"/>
    </source>
</evidence>
<dbReference type="InterPro" id="IPR053534">
    <property type="entry name" value="Tetrathionate_resp_reg"/>
</dbReference>
<dbReference type="EMBL" id="CVRY01000002">
    <property type="protein sequence ID" value="CRL60334.1"/>
    <property type="molecule type" value="Genomic_DNA"/>
</dbReference>
<dbReference type="PROSITE" id="PS50110">
    <property type="entry name" value="RESPONSE_REGULATORY"/>
    <property type="match status" value="1"/>
</dbReference>
<dbReference type="PANTHER" id="PTHR44688:SF16">
    <property type="entry name" value="DNA-BINDING TRANSCRIPTIONAL ACTIVATOR DEVR_DOSR"/>
    <property type="match status" value="1"/>
</dbReference>
<dbReference type="CDD" id="cd06170">
    <property type="entry name" value="LuxR_C_like"/>
    <property type="match status" value="1"/>
</dbReference>
<keyword evidence="4" id="KW-0597">Phosphoprotein</keyword>
<accession>A0A0G4Q3T2</accession>
<dbReference type="Pfam" id="PF00196">
    <property type="entry name" value="GerE"/>
    <property type="match status" value="1"/>
</dbReference>
<keyword evidence="2" id="KW-0238">DNA-binding</keyword>
<evidence type="ECO:0000313" key="7">
    <source>
        <dbReference type="EMBL" id="CRL60334.1"/>
    </source>
</evidence>
<keyword evidence="1" id="KW-0805">Transcription regulation</keyword>
<dbReference type="GO" id="GO:0000160">
    <property type="term" value="P:phosphorelay signal transduction system"/>
    <property type="evidence" value="ECO:0007669"/>
    <property type="project" value="InterPro"/>
</dbReference>
<dbReference type="NCBIfam" id="NF040749">
    <property type="entry name" value="tetrathio_RR"/>
    <property type="match status" value="1"/>
</dbReference>
<dbReference type="Proteomes" id="UP000183920">
    <property type="component" value="Unassembled WGS sequence"/>
</dbReference>
<keyword evidence="3" id="KW-0804">Transcription</keyword>
<evidence type="ECO:0000259" key="5">
    <source>
        <dbReference type="PROSITE" id="PS50043"/>
    </source>
</evidence>